<dbReference type="InterPro" id="IPR011856">
    <property type="entry name" value="tRNA_endonuc-like_dom_sf"/>
</dbReference>
<sequence>MNRLRDKTYQQFYSELFDSLKIKIAQEQDDYIIAHPTEDLVKYYLDHCLQPIEFDDSEEEVLSHEKSIKTIYSNQRDYAYQQDGDLRVESENIIVKLPIVPNRYVKQILSLRTNSISLSPKPDINIKGSFVVIEIEIKGYRKNLSDEQIAQQIKSIKGSIKGILSSKNSEIKSENKKLEQSLTQFIELRKQKLDSDKSRLSNIMKLTEIPLARKDSETVKKIKFDTKPFVKKIKPKTPDEDYQLDHEKVVDIIRLMSNQCLQFEKTPKTYEKLGEENLRDLLLANLNSIFEGKATGETFNNKGKTDIYLNIDKGNILVSECKFYGGEKLYHDTIDQLLGYLSWRQNYGIMITFSKNKDFTKVIQDAESIIKSHHSYQSGFKKLNNSHFISTHTLPIDDYKYVEVHHLYYNLFCK</sequence>
<dbReference type="RefSeq" id="WP_052415531.1">
    <property type="nucleotide sequence ID" value="NZ_BBNQ01000022.1"/>
</dbReference>
<dbReference type="AlphaFoldDB" id="A0A090VN50"/>
<dbReference type="OrthoDB" id="5447244at2"/>
<dbReference type="Gene3D" id="3.40.1350.10">
    <property type="match status" value="1"/>
</dbReference>
<organism evidence="1 2">
    <name type="scientific">Algibacter lectus</name>
    <dbReference type="NCBI Taxonomy" id="221126"/>
    <lineage>
        <taxon>Bacteria</taxon>
        <taxon>Pseudomonadati</taxon>
        <taxon>Bacteroidota</taxon>
        <taxon>Flavobacteriia</taxon>
        <taxon>Flavobacteriales</taxon>
        <taxon>Flavobacteriaceae</taxon>
        <taxon>Algibacter</taxon>
    </lineage>
</organism>
<proteinExistence type="predicted"/>
<dbReference type="EMBL" id="BBNQ01000022">
    <property type="protein sequence ID" value="GAL64769.1"/>
    <property type="molecule type" value="Genomic_DNA"/>
</dbReference>
<reference evidence="1 2" key="1">
    <citation type="journal article" date="2014" name="Genome Announc.">
        <title>Draft Genome Sequences of Marine Flavobacterium Algibacter lectus Strains SS8 and NR4.</title>
        <authorList>
            <person name="Takatani N."/>
            <person name="Nakanishi M."/>
            <person name="Meirelles P."/>
            <person name="Mino S."/>
            <person name="Suda W."/>
            <person name="Oshima K."/>
            <person name="Hattori M."/>
            <person name="Ohkuma M."/>
            <person name="Hosokawa M."/>
            <person name="Miyashita K."/>
            <person name="Thompson F.L."/>
            <person name="Niwa A."/>
            <person name="Sawabe T."/>
            <person name="Sawabe T."/>
        </authorList>
    </citation>
    <scope>NUCLEOTIDE SEQUENCE [LARGE SCALE GENOMIC DNA]</scope>
    <source>
        <strain evidence="1 2">JCM 19300</strain>
    </source>
</reference>
<dbReference type="Proteomes" id="UP000029644">
    <property type="component" value="Unassembled WGS sequence"/>
</dbReference>
<comment type="caution">
    <text evidence="1">The sequence shown here is derived from an EMBL/GenBank/DDBJ whole genome shotgun (WGS) entry which is preliminary data.</text>
</comment>
<evidence type="ECO:0000313" key="2">
    <source>
        <dbReference type="Proteomes" id="UP000029644"/>
    </source>
</evidence>
<gene>
    <name evidence="1" type="ORF">JCM19300_127</name>
</gene>
<accession>A0A090VN50</accession>
<evidence type="ECO:0000313" key="1">
    <source>
        <dbReference type="EMBL" id="GAL64769.1"/>
    </source>
</evidence>
<dbReference type="GO" id="GO:0003676">
    <property type="term" value="F:nucleic acid binding"/>
    <property type="evidence" value="ECO:0007669"/>
    <property type="project" value="InterPro"/>
</dbReference>
<name>A0A090VN50_9FLAO</name>
<protein>
    <submittedName>
        <fullName evidence="1">Uncharacterized protein</fullName>
    </submittedName>
</protein>